<proteinExistence type="predicted"/>
<dbReference type="SUPFAM" id="SSF46938">
    <property type="entry name" value="CRAL/TRIO N-terminal domain"/>
    <property type="match status" value="1"/>
</dbReference>
<accession>A0A9N9TAW1</accession>
<sequence>MNFKFTIQDLVAKNRTSIQNINIIKQWLPTTIESYIPPSIHDELIALFLMSRNNDIDLTKDCIRSHYGLRYEAPEMFDDRNLERIDVQMALNTLRLVSIPRRTEDNYLVLYASVRDTDFFSFELHPIMKASLMLFDIEHHTNPPDGIHMHPVGWNVEEVFPKSCLPKEVGGELESEDELNRNTLMLYKEREAYWKEEERLRKTISK</sequence>
<dbReference type="PANTHER" id="PTHR10174">
    <property type="entry name" value="ALPHA-TOCOPHEROL TRANSFER PROTEIN-RELATED"/>
    <property type="match status" value="1"/>
</dbReference>
<organism evidence="1 2">
    <name type="scientific">Diabrotica balteata</name>
    <name type="common">Banded cucumber beetle</name>
    <dbReference type="NCBI Taxonomy" id="107213"/>
    <lineage>
        <taxon>Eukaryota</taxon>
        <taxon>Metazoa</taxon>
        <taxon>Ecdysozoa</taxon>
        <taxon>Arthropoda</taxon>
        <taxon>Hexapoda</taxon>
        <taxon>Insecta</taxon>
        <taxon>Pterygota</taxon>
        <taxon>Neoptera</taxon>
        <taxon>Endopterygota</taxon>
        <taxon>Coleoptera</taxon>
        <taxon>Polyphaga</taxon>
        <taxon>Cucujiformia</taxon>
        <taxon>Chrysomeloidea</taxon>
        <taxon>Chrysomelidae</taxon>
        <taxon>Galerucinae</taxon>
        <taxon>Diabroticina</taxon>
        <taxon>Diabroticites</taxon>
        <taxon>Diabrotica</taxon>
    </lineage>
</organism>
<dbReference type="AlphaFoldDB" id="A0A9N9TAW1"/>
<evidence type="ECO:0000313" key="2">
    <source>
        <dbReference type="Proteomes" id="UP001153709"/>
    </source>
</evidence>
<dbReference type="PANTHER" id="PTHR10174:SF213">
    <property type="entry name" value="CRAL-TRIO DOMAIN-CONTAINING PROTEIN"/>
    <property type="match status" value="1"/>
</dbReference>
<keyword evidence="2" id="KW-1185">Reference proteome</keyword>
<dbReference type="OrthoDB" id="1434354at2759"/>
<dbReference type="Proteomes" id="UP001153709">
    <property type="component" value="Chromosome 8"/>
</dbReference>
<name>A0A9N9TAW1_DIABA</name>
<gene>
    <name evidence="1" type="ORF">DIABBA_LOCUS12369</name>
</gene>
<protein>
    <submittedName>
        <fullName evidence="1">Uncharacterized protein</fullName>
    </submittedName>
</protein>
<reference evidence="1" key="1">
    <citation type="submission" date="2022-01" db="EMBL/GenBank/DDBJ databases">
        <authorList>
            <person name="King R."/>
        </authorList>
    </citation>
    <scope>NUCLEOTIDE SEQUENCE</scope>
</reference>
<dbReference type="GO" id="GO:0016020">
    <property type="term" value="C:membrane"/>
    <property type="evidence" value="ECO:0007669"/>
    <property type="project" value="TreeGrafter"/>
</dbReference>
<dbReference type="EMBL" id="OU898283">
    <property type="protein sequence ID" value="CAG9839619.1"/>
    <property type="molecule type" value="Genomic_DNA"/>
</dbReference>
<dbReference type="InterPro" id="IPR036273">
    <property type="entry name" value="CRAL/TRIO_N_dom_sf"/>
</dbReference>
<evidence type="ECO:0000313" key="1">
    <source>
        <dbReference type="EMBL" id="CAG9839619.1"/>
    </source>
</evidence>
<dbReference type="GO" id="GO:1902936">
    <property type="term" value="F:phosphatidylinositol bisphosphate binding"/>
    <property type="evidence" value="ECO:0007669"/>
    <property type="project" value="TreeGrafter"/>
</dbReference>